<reference evidence="1 2" key="1">
    <citation type="journal article" date="2014" name="Int. J. Syst. Evol. Microbiol.">
        <title>Listeria floridensis sp. nov., Listeria aquatica sp. nov., Listeria cornellensis sp. nov., Listeria riparia sp. nov. and Listeria grandensis sp. nov., from agricultural and natural environments.</title>
        <authorList>
            <person name="den Bakker H.C."/>
            <person name="Warchocki S."/>
            <person name="Wright E.M."/>
            <person name="Allred A.F."/>
            <person name="Ahlstrom C."/>
            <person name="Manuel C.S."/>
            <person name="Stasiewicz M.J."/>
            <person name="Burrell A."/>
            <person name="Roof S."/>
            <person name="Strawn L."/>
            <person name="Fortes E.D."/>
            <person name="Nightingale K.K."/>
            <person name="Kephart D."/>
            <person name="Wiedmann M."/>
        </authorList>
    </citation>
    <scope>NUCLEOTIDE SEQUENCE [LARGE SCALE GENOMIC DNA]</scope>
    <source>
        <strain evidence="1 2">FSL S10-1187</strain>
    </source>
</reference>
<name>A0ABN0RCP8_9LIST</name>
<dbReference type="Proteomes" id="UP000019249">
    <property type="component" value="Unassembled WGS sequence"/>
</dbReference>
<gene>
    <name evidence="1" type="ORF">MFLO_13378</name>
</gene>
<accession>A0ABN0RCP8</accession>
<sequence length="91" mass="10761">MTANFEELSDFYAKSYEFILNNIDIIIALNNIEERNSYNICKNGKSYDDISQIKSKIKRLELLDKNEIYSKNTTFFKKIEFVIQYSTTIIV</sequence>
<evidence type="ECO:0000313" key="2">
    <source>
        <dbReference type="Proteomes" id="UP000019249"/>
    </source>
</evidence>
<comment type="caution">
    <text evidence="1">The sequence shown here is derived from an EMBL/GenBank/DDBJ whole genome shotgun (WGS) entry which is preliminary data.</text>
</comment>
<dbReference type="RefSeq" id="WP_051993634.1">
    <property type="nucleotide sequence ID" value="NZ_AODF01000032.1"/>
</dbReference>
<proteinExistence type="predicted"/>
<protein>
    <submittedName>
        <fullName evidence="1">Uncharacterized protein</fullName>
    </submittedName>
</protein>
<keyword evidence="2" id="KW-1185">Reference proteome</keyword>
<organism evidence="1 2">
    <name type="scientific">Listeria floridensis FSL S10-1187</name>
    <dbReference type="NCBI Taxonomy" id="1265817"/>
    <lineage>
        <taxon>Bacteria</taxon>
        <taxon>Bacillati</taxon>
        <taxon>Bacillota</taxon>
        <taxon>Bacilli</taxon>
        <taxon>Bacillales</taxon>
        <taxon>Listeriaceae</taxon>
        <taxon>Listeria</taxon>
    </lineage>
</organism>
<evidence type="ECO:0000313" key="1">
    <source>
        <dbReference type="EMBL" id="EUJ27453.1"/>
    </source>
</evidence>
<dbReference type="EMBL" id="AODF01000032">
    <property type="protein sequence ID" value="EUJ27453.1"/>
    <property type="molecule type" value="Genomic_DNA"/>
</dbReference>